<reference evidence="5 8" key="1">
    <citation type="submission" date="2018-09" db="EMBL/GenBank/DDBJ databases">
        <title>Roseomonas sp. nov., isolated from feces of Tibetan antelopes in the Qinghai-Tibet plateau, China.</title>
        <authorList>
            <person name="Tian Z."/>
        </authorList>
    </citation>
    <scope>NUCLEOTIDE SEQUENCE [LARGE SCALE GENOMIC DNA]</scope>
    <source>
        <strain evidence="6 7">Z23</strain>
        <strain evidence="5 8">Z24</strain>
    </source>
</reference>
<dbReference type="OrthoDB" id="7318145at2"/>
<protein>
    <submittedName>
        <fullName evidence="5">ABC transporter substrate-binding protein</fullName>
    </submittedName>
</protein>
<dbReference type="PANTHER" id="PTHR30290:SF38">
    <property type="entry name" value="D,D-DIPEPTIDE-BINDING PERIPLASMIC PROTEIN DDPA-RELATED"/>
    <property type="match status" value="1"/>
</dbReference>
<dbReference type="Gene3D" id="3.10.105.10">
    <property type="entry name" value="Dipeptide-binding Protein, Domain 3"/>
    <property type="match status" value="1"/>
</dbReference>
<evidence type="ECO:0000313" key="6">
    <source>
        <dbReference type="EMBL" id="RMI17572.1"/>
    </source>
</evidence>
<keyword evidence="3" id="KW-0732">Signal</keyword>
<comment type="subcellular location">
    <subcellularLocation>
        <location evidence="1">Periplasm</location>
    </subcellularLocation>
</comment>
<feature type="domain" description="Solute-binding protein family 5" evidence="4">
    <location>
        <begin position="73"/>
        <end position="435"/>
    </location>
</feature>
<evidence type="ECO:0000256" key="1">
    <source>
        <dbReference type="ARBA" id="ARBA00004418"/>
    </source>
</evidence>
<evidence type="ECO:0000256" key="2">
    <source>
        <dbReference type="ARBA" id="ARBA00005695"/>
    </source>
</evidence>
<dbReference type="GO" id="GO:1904680">
    <property type="term" value="F:peptide transmembrane transporter activity"/>
    <property type="evidence" value="ECO:0007669"/>
    <property type="project" value="TreeGrafter"/>
</dbReference>
<evidence type="ECO:0000313" key="7">
    <source>
        <dbReference type="Proteomes" id="UP000274097"/>
    </source>
</evidence>
<dbReference type="InParanoid" id="A0A3A9JCZ2"/>
<dbReference type="InterPro" id="IPR039424">
    <property type="entry name" value="SBP_5"/>
</dbReference>
<dbReference type="Proteomes" id="UP000274097">
    <property type="component" value="Unassembled WGS sequence"/>
</dbReference>
<dbReference type="Gene3D" id="3.40.190.10">
    <property type="entry name" value="Periplasmic binding protein-like II"/>
    <property type="match status" value="1"/>
</dbReference>
<sequence length="514" mass="56536">MLTRRDLGLAAGGLVVLPGLARPALAQRAGGNLVMAQQAQPPTLDAQVTTAQAARNISLHLYETLYARDEAGNPVPDLAEGVDISPDGLTYRFALREARFHNGKPMTSADAKASLLRYGRVGGSAFIMQPVDAIDTPDARTVVVRMKAPSPGFIAGISSPRAPCAIMPEEEAGKDANKNEAIGTGPYRFVEYRPDSHVQLTRFGDYVQNRAYQGMDGFAGRKVPNVENITIRFVAEGGARTAGLQAGEMHILEAIAVPAAERLRSDASLKMHEMMPWSFQTLMLNLAQPPMDNPAFRRALQAALDLEEIMAISTDGLYRMTHGWQHPGTTYFAGDAGKQMYNINNKDRAKALLKEANYKGEEIVLLGDSSFKNHNDTIVTAAEQLRGIGINVRVNITDWPTAFSQRTQRSGWHVWALMLGIEPYEGPYGVVGFFSGHAPVQHVRDEVIEDCQRRLTTGLKEEERKQAVVDFQKRMYDEAIAIKCGDVGIVQATRAQVRDYKPYRIPRMWGVSLG</sequence>
<dbReference type="EMBL" id="RAQU01000021">
    <property type="protein sequence ID" value="RKK05187.1"/>
    <property type="molecule type" value="Genomic_DNA"/>
</dbReference>
<dbReference type="EMBL" id="RFLX01000025">
    <property type="protein sequence ID" value="RMI17572.1"/>
    <property type="molecule type" value="Genomic_DNA"/>
</dbReference>
<dbReference type="RefSeq" id="WP_120637320.1">
    <property type="nucleotide sequence ID" value="NZ_RAQU01000021.1"/>
</dbReference>
<dbReference type="GO" id="GO:0015833">
    <property type="term" value="P:peptide transport"/>
    <property type="evidence" value="ECO:0007669"/>
    <property type="project" value="TreeGrafter"/>
</dbReference>
<dbReference type="PANTHER" id="PTHR30290">
    <property type="entry name" value="PERIPLASMIC BINDING COMPONENT OF ABC TRANSPORTER"/>
    <property type="match status" value="1"/>
</dbReference>
<dbReference type="SUPFAM" id="SSF53850">
    <property type="entry name" value="Periplasmic binding protein-like II"/>
    <property type="match status" value="1"/>
</dbReference>
<keyword evidence="7" id="KW-1185">Reference proteome</keyword>
<name>A0A3A9JCZ2_9PROT</name>
<dbReference type="GO" id="GO:0030288">
    <property type="term" value="C:outer membrane-bounded periplasmic space"/>
    <property type="evidence" value="ECO:0007669"/>
    <property type="project" value="UniProtKB-ARBA"/>
</dbReference>
<evidence type="ECO:0000313" key="5">
    <source>
        <dbReference type="EMBL" id="RKK05187.1"/>
    </source>
</evidence>
<dbReference type="Gene3D" id="3.90.76.10">
    <property type="entry name" value="Dipeptide-binding Protein, Domain 1"/>
    <property type="match status" value="1"/>
</dbReference>
<dbReference type="InterPro" id="IPR030678">
    <property type="entry name" value="Peptide/Ni-bd"/>
</dbReference>
<gene>
    <name evidence="5" type="ORF">D6Z83_05425</name>
    <name evidence="6" type="ORF">EBE87_21850</name>
</gene>
<evidence type="ECO:0000256" key="3">
    <source>
        <dbReference type="ARBA" id="ARBA00022729"/>
    </source>
</evidence>
<proteinExistence type="inferred from homology"/>
<dbReference type="GO" id="GO:0043190">
    <property type="term" value="C:ATP-binding cassette (ABC) transporter complex"/>
    <property type="evidence" value="ECO:0007669"/>
    <property type="project" value="InterPro"/>
</dbReference>
<dbReference type="AlphaFoldDB" id="A0A3A9JCZ2"/>
<dbReference type="Pfam" id="PF00496">
    <property type="entry name" value="SBP_bac_5"/>
    <property type="match status" value="1"/>
</dbReference>
<comment type="caution">
    <text evidence="5">The sequence shown here is derived from an EMBL/GenBank/DDBJ whole genome shotgun (WGS) entry which is preliminary data.</text>
</comment>
<dbReference type="Proteomes" id="UP000278036">
    <property type="component" value="Unassembled WGS sequence"/>
</dbReference>
<dbReference type="InterPro" id="IPR000914">
    <property type="entry name" value="SBP_5_dom"/>
</dbReference>
<comment type="similarity">
    <text evidence="2">Belongs to the bacterial solute-binding protein 5 family.</text>
</comment>
<organism evidence="5 8">
    <name type="scientific">Teichococcus wenyumeiae</name>
    <dbReference type="NCBI Taxonomy" id="2478470"/>
    <lineage>
        <taxon>Bacteria</taxon>
        <taxon>Pseudomonadati</taxon>
        <taxon>Pseudomonadota</taxon>
        <taxon>Alphaproteobacteria</taxon>
        <taxon>Acetobacterales</taxon>
        <taxon>Roseomonadaceae</taxon>
        <taxon>Roseomonas</taxon>
    </lineage>
</organism>
<evidence type="ECO:0000259" key="4">
    <source>
        <dbReference type="Pfam" id="PF00496"/>
    </source>
</evidence>
<evidence type="ECO:0000313" key="8">
    <source>
        <dbReference type="Proteomes" id="UP000278036"/>
    </source>
</evidence>
<accession>A0A3A9JCZ2</accession>
<dbReference type="PIRSF" id="PIRSF002741">
    <property type="entry name" value="MppA"/>
    <property type="match status" value="1"/>
</dbReference>